<dbReference type="GO" id="GO:0046872">
    <property type="term" value="F:metal ion binding"/>
    <property type="evidence" value="ECO:0007669"/>
    <property type="project" value="UniProtKB-KW"/>
</dbReference>
<feature type="binding site" evidence="12">
    <location>
        <position position="114"/>
    </location>
    <ligand>
        <name>S-adenosyl-L-methionine</name>
        <dbReference type="ChEBI" id="CHEBI:59789"/>
    </ligand>
</feature>
<dbReference type="AlphaFoldDB" id="A0AB37GE20"/>
<dbReference type="NCBIfam" id="TIGR02666">
    <property type="entry name" value="moaA"/>
    <property type="match status" value="1"/>
</dbReference>
<comment type="pathway">
    <text evidence="12">Cofactor biosynthesis; molybdopterin biosynthesis.</text>
</comment>
<keyword evidence="17" id="KW-1185">Reference proteome</keyword>
<evidence type="ECO:0000256" key="12">
    <source>
        <dbReference type="HAMAP-Rule" id="MF_01225"/>
    </source>
</evidence>
<dbReference type="GO" id="GO:0005525">
    <property type="term" value="F:GTP binding"/>
    <property type="evidence" value="ECO:0007669"/>
    <property type="project" value="UniProtKB-UniRule"/>
</dbReference>
<evidence type="ECO:0000256" key="8">
    <source>
        <dbReference type="ARBA" id="ARBA00023134"/>
    </source>
</evidence>
<dbReference type="CDD" id="cd21117">
    <property type="entry name" value="Twitch_MoaA"/>
    <property type="match status" value="1"/>
</dbReference>
<keyword evidence="4 12" id="KW-0479">Metal-binding</keyword>
<evidence type="ECO:0000256" key="1">
    <source>
        <dbReference type="ARBA" id="ARBA00012167"/>
    </source>
</evidence>
<keyword evidence="3 12" id="KW-0949">S-adenosyl-L-methionine</keyword>
<protein>
    <recommendedName>
        <fullName evidence="1 12">GTP 3',8-cyclase</fullName>
        <ecNumber evidence="1 12">4.1.99.22</ecNumber>
    </recommendedName>
    <alternativeName>
        <fullName evidence="12">Molybdenum cofactor biosynthesis protein A</fullName>
    </alternativeName>
</protein>
<dbReference type="PROSITE" id="PS51918">
    <property type="entry name" value="RADICAL_SAM"/>
    <property type="match status" value="1"/>
</dbReference>
<dbReference type="Pfam" id="PF06463">
    <property type="entry name" value="Mob_synth_C"/>
    <property type="match status" value="1"/>
</dbReference>
<accession>A0AB37GE20</accession>
<evidence type="ECO:0000256" key="6">
    <source>
        <dbReference type="ARBA" id="ARBA00023004"/>
    </source>
</evidence>
<dbReference type="PANTHER" id="PTHR22960">
    <property type="entry name" value="MOLYBDOPTERIN COFACTOR SYNTHESIS PROTEIN A"/>
    <property type="match status" value="1"/>
</dbReference>
<feature type="binding site" evidence="12">
    <location>
        <position position="13"/>
    </location>
    <ligand>
        <name>GTP</name>
        <dbReference type="ChEBI" id="CHEBI:37565"/>
    </ligand>
</feature>
<feature type="binding site" evidence="12">
    <location>
        <position position="151"/>
    </location>
    <ligand>
        <name>GTP</name>
        <dbReference type="ChEBI" id="CHEBI:37565"/>
    </ligand>
</feature>
<reference evidence="16 17" key="1">
    <citation type="submission" date="2020-12" db="EMBL/GenBank/DDBJ databases">
        <title>FDA dAtabase for Regulatory Grade micrObial Sequences (FDA-ARGOS): Supporting development and validation of Infectious Disease Dx tests.</title>
        <authorList>
            <person name="Sproer C."/>
            <person name="Gronow S."/>
            <person name="Severitt S."/>
            <person name="Schroder I."/>
            <person name="Tallon L."/>
            <person name="Sadzewicz L."/>
            <person name="Zhao X."/>
            <person name="Boylan J."/>
            <person name="Ott S."/>
            <person name="Bowen H."/>
            <person name="Vavikolanu K."/>
            <person name="Mehta A."/>
            <person name="Aluvathingal J."/>
            <person name="Nadendla S."/>
            <person name="Lowell S."/>
            <person name="Myers T."/>
            <person name="Yan Y."/>
            <person name="Sichtig H."/>
        </authorList>
    </citation>
    <scope>NUCLEOTIDE SEQUENCE [LARGE SCALE GENOMIC DNA]</scope>
    <source>
        <strain evidence="14 16">FDAARGOS_938</strain>
        <strain evidence="15 17">FDAARGOS_991</strain>
    </source>
</reference>
<comment type="subunit">
    <text evidence="12">Monomer and homodimer.</text>
</comment>
<dbReference type="InterPro" id="IPR058240">
    <property type="entry name" value="rSAM_sf"/>
</dbReference>
<dbReference type="Proteomes" id="UP000594774">
    <property type="component" value="Chromosome"/>
</dbReference>
<dbReference type="HAMAP" id="MF_01225_B">
    <property type="entry name" value="MoaA_B"/>
    <property type="match status" value="1"/>
</dbReference>
<keyword evidence="6 12" id="KW-0408">Iron</keyword>
<evidence type="ECO:0000256" key="11">
    <source>
        <dbReference type="ARBA" id="ARBA00048697"/>
    </source>
</evidence>
<feature type="binding site" evidence="12">
    <location>
        <position position="255"/>
    </location>
    <ligand>
        <name>[4Fe-4S] cluster</name>
        <dbReference type="ChEBI" id="CHEBI:49883"/>
        <label>2</label>
        <note>4Fe-4S-substrate</note>
    </ligand>
</feature>
<feature type="binding site" evidence="12">
    <location>
        <position position="90"/>
    </location>
    <ligand>
        <name>GTP</name>
        <dbReference type="ChEBI" id="CHEBI:37565"/>
    </ligand>
</feature>
<dbReference type="PROSITE" id="PS01305">
    <property type="entry name" value="MOAA_NIFB_PQQE"/>
    <property type="match status" value="1"/>
</dbReference>
<dbReference type="SMART" id="SM00729">
    <property type="entry name" value="Elp3"/>
    <property type="match status" value="1"/>
</dbReference>
<dbReference type="SFLD" id="SFLDG01067">
    <property type="entry name" value="SPASM/twitch_domain_containing"/>
    <property type="match status" value="1"/>
</dbReference>
<dbReference type="GO" id="GO:1904047">
    <property type="term" value="F:S-adenosyl-L-methionine binding"/>
    <property type="evidence" value="ECO:0007669"/>
    <property type="project" value="UniProtKB-UniRule"/>
</dbReference>
<gene>
    <name evidence="12 14" type="primary">moaA</name>
    <name evidence="14" type="ORF">I6G95_10685</name>
    <name evidence="15" type="ORF">I6H48_11245</name>
</gene>
<organism evidence="14 16">
    <name type="scientific">Corynebacterium amycolatum</name>
    <dbReference type="NCBI Taxonomy" id="43765"/>
    <lineage>
        <taxon>Bacteria</taxon>
        <taxon>Bacillati</taxon>
        <taxon>Actinomycetota</taxon>
        <taxon>Actinomycetes</taxon>
        <taxon>Mycobacteriales</taxon>
        <taxon>Corynebacteriaceae</taxon>
        <taxon>Corynebacterium</taxon>
    </lineage>
</organism>
<evidence type="ECO:0000313" key="15">
    <source>
        <dbReference type="EMBL" id="QQB83979.1"/>
    </source>
</evidence>
<feature type="binding site" evidence="12">
    <location>
        <position position="186"/>
    </location>
    <ligand>
        <name>S-adenosyl-L-methionine</name>
        <dbReference type="ChEBI" id="CHEBI:59789"/>
    </ligand>
</feature>
<dbReference type="InterPro" id="IPR013483">
    <property type="entry name" value="MoaA"/>
</dbReference>
<evidence type="ECO:0000313" key="14">
    <source>
        <dbReference type="EMBL" id="QPR32173.1"/>
    </source>
</evidence>
<dbReference type="Pfam" id="PF04055">
    <property type="entry name" value="Radical_SAM"/>
    <property type="match status" value="1"/>
</dbReference>
<evidence type="ECO:0000256" key="5">
    <source>
        <dbReference type="ARBA" id="ARBA00022741"/>
    </source>
</evidence>
<dbReference type="InterPro" id="IPR040064">
    <property type="entry name" value="MoaA-like"/>
</dbReference>
<sequence>MTDKFGRTIRDLRFSLTDRCNLRCVYCMPEEGADWINRDDILTDEEIIRLIRIATSRLGITMVRFTGGEPLLRKSLEKLIAATPVSTAITTNGLGLVHRAQSLKDAGLDRVTVSLDSVNPEVFSSLTRRDRLDDVLAGLDAAVAAGLHPVKVNSVVMPGVNDGDELKELANYCLAKGLELRFIEQMPLGPPAQWNRDIMVKREDILATLETEFELVPAETPRGSAPAEVWRATSRKNSELKGKIGVIASVTQPFCGNCDRTRITADGAVRNCLFANSEVSLRDVMRAGGTDDEVIAAWRQNTWAKLPGHGIDEPGFLQPKRNMSAIGG</sequence>
<dbReference type="GO" id="GO:0061798">
    <property type="term" value="F:GTP 3',8'-cyclase activity"/>
    <property type="evidence" value="ECO:0007669"/>
    <property type="project" value="UniProtKB-UniRule"/>
</dbReference>
<keyword evidence="2 12" id="KW-0004">4Fe-4S</keyword>
<feature type="binding site" evidence="12">
    <location>
        <position position="68"/>
    </location>
    <ligand>
        <name>S-adenosyl-L-methionine</name>
        <dbReference type="ChEBI" id="CHEBI:59789"/>
    </ligand>
</feature>
<feature type="binding site" evidence="12">
    <location>
        <position position="24"/>
    </location>
    <ligand>
        <name>[4Fe-4S] cluster</name>
        <dbReference type="ChEBI" id="CHEBI:49883"/>
        <label>1</label>
        <note>4Fe-4S-S-AdoMet</note>
    </ligand>
</feature>
<evidence type="ECO:0000259" key="13">
    <source>
        <dbReference type="PROSITE" id="PS51918"/>
    </source>
</evidence>
<dbReference type="GO" id="GO:0061799">
    <property type="term" value="F:cyclic pyranopterin monophosphate synthase activity"/>
    <property type="evidence" value="ECO:0007669"/>
    <property type="project" value="TreeGrafter"/>
</dbReference>
<name>A0AB37GE20_CORAY</name>
<dbReference type="Gene3D" id="3.20.20.70">
    <property type="entry name" value="Aldolase class I"/>
    <property type="match status" value="1"/>
</dbReference>
<feature type="domain" description="Radical SAM core" evidence="13">
    <location>
        <begin position="4"/>
        <end position="218"/>
    </location>
</feature>
<dbReference type="InterPro" id="IPR013785">
    <property type="entry name" value="Aldolase_TIM"/>
</dbReference>
<feature type="binding site" evidence="12">
    <location>
        <begin position="260"/>
        <end position="262"/>
    </location>
    <ligand>
        <name>GTP</name>
        <dbReference type="ChEBI" id="CHEBI:37565"/>
    </ligand>
</feature>
<comment type="catalytic activity">
    <reaction evidence="11 12">
        <text>GTP + AH2 + S-adenosyl-L-methionine = (8S)-3',8-cyclo-7,8-dihydroguanosine 5'-triphosphate + 5'-deoxyadenosine + L-methionine + A + H(+)</text>
        <dbReference type="Rhea" id="RHEA:49576"/>
        <dbReference type="ChEBI" id="CHEBI:13193"/>
        <dbReference type="ChEBI" id="CHEBI:15378"/>
        <dbReference type="ChEBI" id="CHEBI:17319"/>
        <dbReference type="ChEBI" id="CHEBI:17499"/>
        <dbReference type="ChEBI" id="CHEBI:37565"/>
        <dbReference type="ChEBI" id="CHEBI:57844"/>
        <dbReference type="ChEBI" id="CHEBI:59789"/>
        <dbReference type="ChEBI" id="CHEBI:131766"/>
        <dbReference type="EC" id="4.1.99.22"/>
    </reaction>
</comment>
<dbReference type="GO" id="GO:0051539">
    <property type="term" value="F:4 iron, 4 sulfur cluster binding"/>
    <property type="evidence" value="ECO:0007669"/>
    <property type="project" value="UniProtKB-UniRule"/>
</dbReference>
<feature type="binding site" evidence="12">
    <location>
        <position position="26"/>
    </location>
    <ligand>
        <name>S-adenosyl-L-methionine</name>
        <dbReference type="ChEBI" id="CHEBI:59789"/>
    </ligand>
</feature>
<evidence type="ECO:0000256" key="4">
    <source>
        <dbReference type="ARBA" id="ARBA00022723"/>
    </source>
</evidence>
<dbReference type="EMBL" id="CP066023">
    <property type="protein sequence ID" value="QQB83979.1"/>
    <property type="molecule type" value="Genomic_DNA"/>
</dbReference>
<dbReference type="EC" id="4.1.99.22" evidence="1 12"/>
<dbReference type="EMBL" id="CP065628">
    <property type="protein sequence ID" value="QPR32173.1"/>
    <property type="molecule type" value="Genomic_DNA"/>
</dbReference>
<evidence type="ECO:0000256" key="7">
    <source>
        <dbReference type="ARBA" id="ARBA00023014"/>
    </source>
</evidence>
<keyword evidence="9 12" id="KW-0501">Molybdenum cofactor biosynthesis</keyword>
<comment type="function">
    <text evidence="12">Catalyzes the cyclization of GTP to (8S)-3',8-cyclo-7,8-dihydroguanosine 5'-triphosphate.</text>
</comment>
<feature type="binding site" evidence="12">
    <location>
        <position position="27"/>
    </location>
    <ligand>
        <name>[4Fe-4S] cluster</name>
        <dbReference type="ChEBI" id="CHEBI:49883"/>
        <label>1</label>
        <note>4Fe-4S-S-AdoMet</note>
    </ligand>
</feature>
<dbReference type="CDD" id="cd01335">
    <property type="entry name" value="Radical_SAM"/>
    <property type="match status" value="1"/>
</dbReference>
<dbReference type="InterPro" id="IPR006638">
    <property type="entry name" value="Elp3/MiaA/NifB-like_rSAM"/>
</dbReference>
<proteinExistence type="inferred from homology"/>
<dbReference type="SFLD" id="SFLDG01386">
    <property type="entry name" value="main_SPASM_domain-containing"/>
    <property type="match status" value="1"/>
</dbReference>
<feature type="binding site" evidence="12">
    <location>
        <position position="20"/>
    </location>
    <ligand>
        <name>[4Fe-4S] cluster</name>
        <dbReference type="ChEBI" id="CHEBI:49883"/>
        <label>1</label>
        <note>4Fe-4S-S-AdoMet</note>
    </ligand>
</feature>
<evidence type="ECO:0000256" key="2">
    <source>
        <dbReference type="ARBA" id="ARBA00022485"/>
    </source>
</evidence>
<dbReference type="InterPro" id="IPR010505">
    <property type="entry name" value="MoaA_twitch"/>
</dbReference>
<evidence type="ECO:0000313" key="16">
    <source>
        <dbReference type="Proteomes" id="UP000594774"/>
    </source>
</evidence>
<keyword evidence="8 12" id="KW-0342">GTP-binding</keyword>
<dbReference type="Proteomes" id="UP000595198">
    <property type="component" value="Chromosome"/>
</dbReference>
<keyword evidence="10 12" id="KW-0456">Lyase</keyword>
<evidence type="ECO:0000256" key="10">
    <source>
        <dbReference type="ARBA" id="ARBA00023239"/>
    </source>
</evidence>
<evidence type="ECO:0000256" key="3">
    <source>
        <dbReference type="ARBA" id="ARBA00022691"/>
    </source>
</evidence>
<feature type="binding site" evidence="12">
    <location>
        <position position="272"/>
    </location>
    <ligand>
        <name>[4Fe-4S] cluster</name>
        <dbReference type="ChEBI" id="CHEBI:49883"/>
        <label>2</label>
        <note>4Fe-4S-substrate</note>
    </ligand>
</feature>
<evidence type="ECO:0000313" key="17">
    <source>
        <dbReference type="Proteomes" id="UP000595198"/>
    </source>
</evidence>
<dbReference type="SUPFAM" id="SSF102114">
    <property type="entry name" value="Radical SAM enzymes"/>
    <property type="match status" value="1"/>
</dbReference>
<dbReference type="SFLD" id="SFLDS00029">
    <property type="entry name" value="Radical_SAM"/>
    <property type="match status" value="1"/>
</dbReference>
<evidence type="ECO:0000256" key="9">
    <source>
        <dbReference type="ARBA" id="ARBA00023150"/>
    </source>
</evidence>
<keyword evidence="5 12" id="KW-0547">Nucleotide-binding</keyword>
<dbReference type="InterPro" id="IPR000385">
    <property type="entry name" value="MoaA_NifB_PqqE_Fe-S-bd_CS"/>
</dbReference>
<dbReference type="GO" id="GO:0006777">
    <property type="term" value="P:Mo-molybdopterin cofactor biosynthetic process"/>
    <property type="evidence" value="ECO:0007669"/>
    <property type="project" value="UniProtKB-UniRule"/>
</dbReference>
<dbReference type="InterPro" id="IPR050105">
    <property type="entry name" value="MoCo_biosynth_MoaA/MoaC"/>
</dbReference>
<dbReference type="InterPro" id="IPR007197">
    <property type="entry name" value="rSAM"/>
</dbReference>
<comment type="similarity">
    <text evidence="12">Belongs to the radical SAM superfamily. MoaA family.</text>
</comment>
<dbReference type="SFLD" id="SFLDG01383">
    <property type="entry name" value="cyclic_pyranopterin_phosphate"/>
    <property type="match status" value="1"/>
</dbReference>
<dbReference type="RefSeq" id="WP_197915447.1">
    <property type="nucleotide sequence ID" value="NZ_CP065628.1"/>
</dbReference>
<feature type="binding site" evidence="12">
    <location>
        <position position="258"/>
    </location>
    <ligand>
        <name>[4Fe-4S] cluster</name>
        <dbReference type="ChEBI" id="CHEBI:49883"/>
        <label>2</label>
        <note>4Fe-4S-substrate</note>
    </ligand>
</feature>
<feature type="binding site" evidence="12">
    <location>
        <position position="64"/>
    </location>
    <ligand>
        <name>GTP</name>
        <dbReference type="ChEBI" id="CHEBI:37565"/>
    </ligand>
</feature>
<comment type="cofactor">
    <cofactor evidence="12">
        <name>[4Fe-4S] cluster</name>
        <dbReference type="ChEBI" id="CHEBI:49883"/>
    </cofactor>
    <text evidence="12">Binds 2 [4Fe-4S] clusters. Binds 1 [4Fe-4S] cluster coordinated with 3 cysteines and an exchangeable S-adenosyl-L-methionine and 1 [4Fe-4S] cluster coordinated with 3 cysteines and the GTP-derived substrate.</text>
</comment>
<keyword evidence="7 12" id="KW-0411">Iron-sulfur</keyword>
<dbReference type="PANTHER" id="PTHR22960:SF0">
    <property type="entry name" value="MOLYBDENUM COFACTOR BIOSYNTHESIS PROTEIN 1"/>
    <property type="match status" value="1"/>
</dbReference>